<dbReference type="Pfam" id="PF07525">
    <property type="entry name" value="SOCS_box"/>
    <property type="match status" value="1"/>
</dbReference>
<accession>K1QF83</accession>
<protein>
    <recommendedName>
        <fullName evidence="3">SOCS box domain-containing protein</fullName>
    </recommendedName>
</protein>
<reference evidence="4" key="1">
    <citation type="journal article" date="2012" name="Nature">
        <title>The oyster genome reveals stress adaptation and complexity of shell formation.</title>
        <authorList>
            <person name="Zhang G."/>
            <person name="Fang X."/>
            <person name="Guo X."/>
            <person name="Li L."/>
            <person name="Luo R."/>
            <person name="Xu F."/>
            <person name="Yang P."/>
            <person name="Zhang L."/>
            <person name="Wang X."/>
            <person name="Qi H."/>
            <person name="Xiong Z."/>
            <person name="Que H."/>
            <person name="Xie Y."/>
            <person name="Holland P.W."/>
            <person name="Paps J."/>
            <person name="Zhu Y."/>
            <person name="Wu F."/>
            <person name="Chen Y."/>
            <person name="Wang J."/>
            <person name="Peng C."/>
            <person name="Meng J."/>
            <person name="Yang L."/>
            <person name="Liu J."/>
            <person name="Wen B."/>
            <person name="Zhang N."/>
            <person name="Huang Z."/>
            <person name="Zhu Q."/>
            <person name="Feng Y."/>
            <person name="Mount A."/>
            <person name="Hedgecock D."/>
            <person name="Xu Z."/>
            <person name="Liu Y."/>
            <person name="Domazet-Loso T."/>
            <person name="Du Y."/>
            <person name="Sun X."/>
            <person name="Zhang S."/>
            <person name="Liu B."/>
            <person name="Cheng P."/>
            <person name="Jiang X."/>
            <person name="Li J."/>
            <person name="Fan D."/>
            <person name="Wang W."/>
            <person name="Fu W."/>
            <person name="Wang T."/>
            <person name="Wang B."/>
            <person name="Zhang J."/>
            <person name="Peng Z."/>
            <person name="Li Y."/>
            <person name="Li N."/>
            <person name="Wang J."/>
            <person name="Chen M."/>
            <person name="He Y."/>
            <person name="Tan F."/>
            <person name="Song X."/>
            <person name="Zheng Q."/>
            <person name="Huang R."/>
            <person name="Yang H."/>
            <person name="Du X."/>
            <person name="Chen L."/>
            <person name="Yang M."/>
            <person name="Gaffney P.M."/>
            <person name="Wang S."/>
            <person name="Luo L."/>
            <person name="She Z."/>
            <person name="Ming Y."/>
            <person name="Huang W."/>
            <person name="Zhang S."/>
            <person name="Huang B."/>
            <person name="Zhang Y."/>
            <person name="Qu T."/>
            <person name="Ni P."/>
            <person name="Miao G."/>
            <person name="Wang J."/>
            <person name="Wang Q."/>
            <person name="Steinberg C.E."/>
            <person name="Wang H."/>
            <person name="Li N."/>
            <person name="Qian L."/>
            <person name="Zhang G."/>
            <person name="Li Y."/>
            <person name="Yang H."/>
            <person name="Liu X."/>
            <person name="Wang J."/>
            <person name="Yin Y."/>
            <person name="Wang J."/>
        </authorList>
    </citation>
    <scope>NUCLEOTIDE SEQUENCE [LARGE SCALE GENOMIC DNA]</scope>
    <source>
        <strain evidence="4">05x7-T-G4-1.051#20</strain>
    </source>
</reference>
<keyword evidence="2" id="KW-0040">ANK repeat</keyword>
<name>K1QF83_MAGGI</name>
<keyword evidence="1" id="KW-0833">Ubl conjugation pathway</keyword>
<sequence>MGIAISKKKVVNSFERLTKQTATGYGTLEGKCEMIGFKYYDMITKEQLTLYQALDDIMAYTRSHNMNPKEVQYCWLSLHLGLGLCFQLKVTNSKPIRRFLLELLQYSRGIDMGLFMRDFMYYDNLSVSNEALDKAYYVIKMAAGFVVDFTNNELGEKLFKGPAKTAYKELIQQRLAYYLDVPIGHPTLLMTSNTSSDNHIGTQCLTLACENLKPEVVLLLLQYGASPHGKPLEHVLRNLGSQQIIEEAMGQGISDNPMVMLEKCLEYLLRAVKNLHINFDGQTVADLKNKSPHIYYMRESAARYLPSDYYKSPRKLKQLCRCEIRDNLLKNDQLPSGFSKLPGLTDHLSQYLQLVC</sequence>
<dbReference type="InterPro" id="IPR039147">
    <property type="entry name" value="ASB17"/>
</dbReference>
<feature type="domain" description="SOCS box" evidence="3">
    <location>
        <begin position="312"/>
        <end position="342"/>
    </location>
</feature>
<evidence type="ECO:0000313" key="4">
    <source>
        <dbReference type="EMBL" id="EKC35537.1"/>
    </source>
</evidence>
<dbReference type="PANTHER" id="PTHR20966:SF2">
    <property type="entry name" value="ANKYRIN REPEAT AND SOCS BOX PROTEIN 17"/>
    <property type="match status" value="1"/>
</dbReference>
<proteinExistence type="predicted"/>
<dbReference type="InParanoid" id="K1QF83"/>
<dbReference type="HOGENOM" id="CLU_763510_0_0_1"/>
<dbReference type="InterPro" id="IPR001496">
    <property type="entry name" value="SOCS_box"/>
</dbReference>
<evidence type="ECO:0000256" key="2">
    <source>
        <dbReference type="ARBA" id="ARBA00023043"/>
    </source>
</evidence>
<dbReference type="EMBL" id="JH817639">
    <property type="protein sequence ID" value="EKC35537.1"/>
    <property type="molecule type" value="Genomic_DNA"/>
</dbReference>
<evidence type="ECO:0000259" key="3">
    <source>
        <dbReference type="Pfam" id="PF07525"/>
    </source>
</evidence>
<evidence type="ECO:0000256" key="1">
    <source>
        <dbReference type="ARBA" id="ARBA00022786"/>
    </source>
</evidence>
<gene>
    <name evidence="4" type="ORF">CGI_10020304</name>
</gene>
<dbReference type="PANTHER" id="PTHR20966">
    <property type="entry name" value="ANKYRIN REPEAT AND SOCS BOX PROTEIN 17"/>
    <property type="match status" value="1"/>
</dbReference>
<dbReference type="AlphaFoldDB" id="K1QF83"/>
<organism evidence="4">
    <name type="scientific">Magallana gigas</name>
    <name type="common">Pacific oyster</name>
    <name type="synonym">Crassostrea gigas</name>
    <dbReference type="NCBI Taxonomy" id="29159"/>
    <lineage>
        <taxon>Eukaryota</taxon>
        <taxon>Metazoa</taxon>
        <taxon>Spiralia</taxon>
        <taxon>Lophotrochozoa</taxon>
        <taxon>Mollusca</taxon>
        <taxon>Bivalvia</taxon>
        <taxon>Autobranchia</taxon>
        <taxon>Pteriomorphia</taxon>
        <taxon>Ostreida</taxon>
        <taxon>Ostreoidea</taxon>
        <taxon>Ostreidae</taxon>
        <taxon>Magallana</taxon>
    </lineage>
</organism>